<dbReference type="Gene3D" id="3.90.176.10">
    <property type="entry name" value="Toxin ADP-ribosyltransferase, Chain A, domain 1"/>
    <property type="match status" value="1"/>
</dbReference>
<sequence length="126" mass="14803">MKKNHLPWNYTMEWDVPSESLYSILNCALRDADRQNLRPWYRYLKLFLTALYKLPSIPHQTVWRGVREDLSDEYCVGDERAWWALSSCTTSLKVLESSIYCGKSDTRTLFSIESFPGKIQLKTNLC</sequence>
<dbReference type="Proteomes" id="UP000682733">
    <property type="component" value="Unassembled WGS sequence"/>
</dbReference>
<dbReference type="OrthoDB" id="10042842at2759"/>
<evidence type="ECO:0000313" key="1">
    <source>
        <dbReference type="EMBL" id="CAF0981997.1"/>
    </source>
</evidence>
<dbReference type="EMBL" id="CAJOBC010002845">
    <property type="protein sequence ID" value="CAF3754518.1"/>
    <property type="molecule type" value="Genomic_DNA"/>
</dbReference>
<evidence type="ECO:0000313" key="5">
    <source>
        <dbReference type="Proteomes" id="UP000663829"/>
    </source>
</evidence>
<dbReference type="EMBL" id="CAJNOK010019306">
    <property type="protein sequence ID" value="CAF1297259.1"/>
    <property type="molecule type" value="Genomic_DNA"/>
</dbReference>
<evidence type="ECO:0008006" key="6">
    <source>
        <dbReference type="Google" id="ProtNLM"/>
    </source>
</evidence>
<accession>A0A814F9B4</accession>
<evidence type="ECO:0000313" key="3">
    <source>
        <dbReference type="EMBL" id="CAF3754518.1"/>
    </source>
</evidence>
<dbReference type="EMBL" id="CAJNOQ010002845">
    <property type="protein sequence ID" value="CAF0981997.1"/>
    <property type="molecule type" value="Genomic_DNA"/>
</dbReference>
<name>A0A814F9B4_9BILA</name>
<reference evidence="1" key="1">
    <citation type="submission" date="2021-02" db="EMBL/GenBank/DDBJ databases">
        <authorList>
            <person name="Nowell W R."/>
        </authorList>
    </citation>
    <scope>NUCLEOTIDE SEQUENCE</scope>
</reference>
<keyword evidence="5" id="KW-1185">Reference proteome</keyword>
<gene>
    <name evidence="1" type="ORF">GPM918_LOCUS12798</name>
    <name evidence="2" type="ORF">OVA965_LOCUS28360</name>
    <name evidence="3" type="ORF">SRO942_LOCUS12798</name>
    <name evidence="4" type="ORF">TMI583_LOCUS29111</name>
</gene>
<evidence type="ECO:0000313" key="4">
    <source>
        <dbReference type="EMBL" id="CAF4102610.1"/>
    </source>
</evidence>
<evidence type="ECO:0000313" key="2">
    <source>
        <dbReference type="EMBL" id="CAF1297259.1"/>
    </source>
</evidence>
<protein>
    <recommendedName>
        <fullName evidence="6">Mono(ADP-ribosyl)transferase</fullName>
    </recommendedName>
</protein>
<dbReference type="EMBL" id="CAJOBA010040880">
    <property type="protein sequence ID" value="CAF4102610.1"/>
    <property type="molecule type" value="Genomic_DNA"/>
</dbReference>
<proteinExistence type="predicted"/>
<dbReference type="Proteomes" id="UP000663829">
    <property type="component" value="Unassembled WGS sequence"/>
</dbReference>
<organism evidence="1 5">
    <name type="scientific">Didymodactylos carnosus</name>
    <dbReference type="NCBI Taxonomy" id="1234261"/>
    <lineage>
        <taxon>Eukaryota</taxon>
        <taxon>Metazoa</taxon>
        <taxon>Spiralia</taxon>
        <taxon>Gnathifera</taxon>
        <taxon>Rotifera</taxon>
        <taxon>Eurotatoria</taxon>
        <taxon>Bdelloidea</taxon>
        <taxon>Philodinida</taxon>
        <taxon>Philodinidae</taxon>
        <taxon>Didymodactylos</taxon>
    </lineage>
</organism>
<dbReference type="AlphaFoldDB" id="A0A814F9B4"/>
<dbReference type="Proteomes" id="UP000681722">
    <property type="component" value="Unassembled WGS sequence"/>
</dbReference>
<comment type="caution">
    <text evidence="1">The sequence shown here is derived from an EMBL/GenBank/DDBJ whole genome shotgun (WGS) entry which is preliminary data.</text>
</comment>
<dbReference type="Proteomes" id="UP000677228">
    <property type="component" value="Unassembled WGS sequence"/>
</dbReference>